<dbReference type="PROSITE" id="PS50164">
    <property type="entry name" value="GIY_YIG"/>
    <property type="match status" value="1"/>
</dbReference>
<feature type="domain" description="GIY-YIG" evidence="2">
    <location>
        <begin position="40"/>
        <end position="116"/>
    </location>
</feature>
<sequence length="137" mass="16271">MLYFKQTVASLTPCMLSIAEVRSDEIKFIIRKTIIFVSMNHPYVYFLTNKNNTVIYIGVTSNLTKRVYQHKAKIYKGFTSKYNCDKLVYFEEFQSINEAIAREKQLKAGNRKRKEELINIENPEWNDLSDGWLFYFD</sequence>
<dbReference type="InterPro" id="IPR000305">
    <property type="entry name" value="GIY-YIG_endonuc"/>
</dbReference>
<proteinExistence type="inferred from homology"/>
<dbReference type="EMBL" id="CP019288">
    <property type="protein sequence ID" value="QHI34771.1"/>
    <property type="molecule type" value="Genomic_DNA"/>
</dbReference>
<dbReference type="SUPFAM" id="SSF82771">
    <property type="entry name" value="GIY-YIG endonuclease"/>
    <property type="match status" value="1"/>
</dbReference>
<dbReference type="Proteomes" id="UP000464657">
    <property type="component" value="Chromosome"/>
</dbReference>
<dbReference type="InterPro" id="IPR035901">
    <property type="entry name" value="GIY-YIG_endonuc_sf"/>
</dbReference>
<dbReference type="PANTHER" id="PTHR34477">
    <property type="entry name" value="UPF0213 PROTEIN YHBQ"/>
    <property type="match status" value="1"/>
</dbReference>
<dbReference type="SMART" id="SM00465">
    <property type="entry name" value="GIYc"/>
    <property type="match status" value="1"/>
</dbReference>
<evidence type="ECO:0000313" key="4">
    <source>
        <dbReference type="Proteomes" id="UP000464657"/>
    </source>
</evidence>
<comment type="similarity">
    <text evidence="1">Belongs to the UPF0213 family.</text>
</comment>
<accession>A0A7L4ZE33</accession>
<dbReference type="InterPro" id="IPR050190">
    <property type="entry name" value="UPF0213_domain"/>
</dbReference>
<evidence type="ECO:0000259" key="2">
    <source>
        <dbReference type="PROSITE" id="PS50164"/>
    </source>
</evidence>
<evidence type="ECO:0000256" key="1">
    <source>
        <dbReference type="ARBA" id="ARBA00007435"/>
    </source>
</evidence>
<dbReference type="CDD" id="cd10448">
    <property type="entry name" value="GIY-YIG_unchar_3"/>
    <property type="match status" value="1"/>
</dbReference>
<keyword evidence="4" id="KW-1185">Reference proteome</keyword>
<dbReference type="AlphaFoldDB" id="A0A7L4ZE33"/>
<organism evidence="3 4">
    <name type="scientific">Kordia antarctica</name>
    <dbReference type="NCBI Taxonomy" id="1218801"/>
    <lineage>
        <taxon>Bacteria</taxon>
        <taxon>Pseudomonadati</taxon>
        <taxon>Bacteroidota</taxon>
        <taxon>Flavobacteriia</taxon>
        <taxon>Flavobacteriales</taxon>
        <taxon>Flavobacteriaceae</taxon>
        <taxon>Kordia</taxon>
    </lineage>
</organism>
<evidence type="ECO:0000313" key="3">
    <source>
        <dbReference type="EMBL" id="QHI34771.1"/>
    </source>
</evidence>
<dbReference type="Gene3D" id="3.40.1440.10">
    <property type="entry name" value="GIY-YIG endonuclease"/>
    <property type="match status" value="1"/>
</dbReference>
<dbReference type="Pfam" id="PF01541">
    <property type="entry name" value="GIY-YIG"/>
    <property type="match status" value="1"/>
</dbReference>
<gene>
    <name evidence="3" type="ORF">IMCC3317_01150</name>
</gene>
<dbReference type="KEGG" id="kan:IMCC3317_01150"/>
<reference evidence="3 4" key="1">
    <citation type="journal article" date="2013" name="Int. J. Syst. Evol. Microbiol.">
        <title>Kordia antarctica sp. nov., isolated from Antarctic seawater.</title>
        <authorList>
            <person name="Baek K."/>
            <person name="Choi A."/>
            <person name="Kang I."/>
            <person name="Lee K."/>
            <person name="Cho J.C."/>
        </authorList>
    </citation>
    <scope>NUCLEOTIDE SEQUENCE [LARGE SCALE GENOMIC DNA]</scope>
    <source>
        <strain evidence="3 4">IMCC3317</strain>
    </source>
</reference>
<name>A0A7L4ZE33_9FLAO</name>
<dbReference type="PANTHER" id="PTHR34477:SF5">
    <property type="entry name" value="BSL5627 PROTEIN"/>
    <property type="match status" value="1"/>
</dbReference>
<protein>
    <recommendedName>
        <fullName evidence="2">GIY-YIG domain-containing protein</fullName>
    </recommendedName>
</protein>